<dbReference type="GO" id="GO:0003723">
    <property type="term" value="F:RNA binding"/>
    <property type="evidence" value="ECO:0007669"/>
    <property type="project" value="TreeGrafter"/>
</dbReference>
<dbReference type="GO" id="GO:0004534">
    <property type="term" value="F:5'-3' RNA exonuclease activity"/>
    <property type="evidence" value="ECO:0007669"/>
    <property type="project" value="TreeGrafter"/>
</dbReference>
<comment type="caution">
    <text evidence="3">The sequence shown here is derived from an EMBL/GenBank/DDBJ whole genome shotgun (WGS) entry which is preliminary data.</text>
</comment>
<accession>A0AAE1RNB2</accession>
<keyword evidence="4" id="KW-1185">Reference proteome</keyword>
<dbReference type="PANTHER" id="PTHR12341">
    <property type="entry name" value="5'-&gt;3' EXORIBONUCLEASE"/>
    <property type="match status" value="1"/>
</dbReference>
<name>A0AAE1RNB2_9SOLA</name>
<dbReference type="Proteomes" id="UP001291623">
    <property type="component" value="Unassembled WGS sequence"/>
</dbReference>
<feature type="region of interest" description="Disordered" evidence="1">
    <location>
        <begin position="1"/>
        <end position="47"/>
    </location>
</feature>
<dbReference type="Pfam" id="PF03159">
    <property type="entry name" value="XRN_N"/>
    <property type="match status" value="1"/>
</dbReference>
<feature type="compositionally biased region" description="Basic and acidic residues" evidence="1">
    <location>
        <begin position="33"/>
        <end position="47"/>
    </location>
</feature>
<dbReference type="CDD" id="cd18673">
    <property type="entry name" value="PIN_XRN1-2-like"/>
    <property type="match status" value="1"/>
</dbReference>
<evidence type="ECO:0000259" key="2">
    <source>
        <dbReference type="Pfam" id="PF03159"/>
    </source>
</evidence>
<reference evidence="3" key="1">
    <citation type="submission" date="2023-12" db="EMBL/GenBank/DDBJ databases">
        <title>Genome assembly of Anisodus tanguticus.</title>
        <authorList>
            <person name="Wang Y.-J."/>
        </authorList>
    </citation>
    <scope>NUCLEOTIDE SEQUENCE</scope>
    <source>
        <strain evidence="3">KB-2021</strain>
        <tissue evidence="3">Leaf</tissue>
    </source>
</reference>
<organism evidence="3 4">
    <name type="scientific">Anisodus tanguticus</name>
    <dbReference type="NCBI Taxonomy" id="243964"/>
    <lineage>
        <taxon>Eukaryota</taxon>
        <taxon>Viridiplantae</taxon>
        <taxon>Streptophyta</taxon>
        <taxon>Embryophyta</taxon>
        <taxon>Tracheophyta</taxon>
        <taxon>Spermatophyta</taxon>
        <taxon>Magnoliopsida</taxon>
        <taxon>eudicotyledons</taxon>
        <taxon>Gunneridae</taxon>
        <taxon>Pentapetalae</taxon>
        <taxon>asterids</taxon>
        <taxon>lamiids</taxon>
        <taxon>Solanales</taxon>
        <taxon>Solanaceae</taxon>
        <taxon>Solanoideae</taxon>
        <taxon>Hyoscyameae</taxon>
        <taxon>Anisodus</taxon>
    </lineage>
</organism>
<dbReference type="GO" id="GO:0000956">
    <property type="term" value="P:nuclear-transcribed mRNA catabolic process"/>
    <property type="evidence" value="ECO:0007669"/>
    <property type="project" value="TreeGrafter"/>
</dbReference>
<evidence type="ECO:0000313" key="4">
    <source>
        <dbReference type="Proteomes" id="UP001291623"/>
    </source>
</evidence>
<dbReference type="PANTHER" id="PTHR12341:SF74">
    <property type="entry name" value="5'-3' EXORIBONUCLEASE 4"/>
    <property type="match status" value="1"/>
</dbReference>
<evidence type="ECO:0000313" key="3">
    <source>
        <dbReference type="EMBL" id="KAK4354177.1"/>
    </source>
</evidence>
<dbReference type="InterPro" id="IPR004859">
    <property type="entry name" value="Xrn1_N"/>
</dbReference>
<proteinExistence type="predicted"/>
<evidence type="ECO:0000256" key="1">
    <source>
        <dbReference type="SAM" id="MobiDB-lite"/>
    </source>
</evidence>
<protein>
    <recommendedName>
        <fullName evidence="2">Xrn1 N-terminal domain-containing protein</fullName>
    </recommendedName>
</protein>
<dbReference type="GO" id="GO:0005634">
    <property type="term" value="C:nucleus"/>
    <property type="evidence" value="ECO:0007669"/>
    <property type="project" value="TreeGrafter"/>
</dbReference>
<dbReference type="InterPro" id="IPR027073">
    <property type="entry name" value="5_3_exoribonuclease"/>
</dbReference>
<dbReference type="EMBL" id="JAVYJV010000014">
    <property type="protein sequence ID" value="KAK4354177.1"/>
    <property type="molecule type" value="Genomic_DNA"/>
</dbReference>
<dbReference type="Gene3D" id="3.40.50.12390">
    <property type="match status" value="1"/>
</dbReference>
<sequence length="249" mass="28070">MDNNTSNWKHVKSENGVTPRAKMNQQRTRRFRAAKDAAESEAEEKRLREEFELEAASLAPPGKPETSDSNVITPGTPFMEVLSAALQYYIQSRLNKNAGWWFTEVVPVILSDANIPGEGEHKIMSYIRLQRNLPGFNPNTHHCLYGDYSTRSAGEVFSCGQVGHLADGCRCTNGNQGEDGRTVNDTPIHKKKYQAAAVYEDQIFQKRAWIHQQSLVIVEHDSIENNERARNEVNAQPQPPVEDKVLCFS</sequence>
<dbReference type="AlphaFoldDB" id="A0AAE1RNB2"/>
<gene>
    <name evidence="3" type="ORF">RND71_026371</name>
</gene>
<feature type="domain" description="Xrn1 N-terminal" evidence="2">
    <location>
        <begin position="15"/>
        <end position="146"/>
    </location>
</feature>